<evidence type="ECO:0000259" key="1">
    <source>
        <dbReference type="Pfam" id="PF10354"/>
    </source>
</evidence>
<dbReference type="SUPFAM" id="SSF53335">
    <property type="entry name" value="S-adenosyl-L-methionine-dependent methyltransferases"/>
    <property type="match status" value="1"/>
</dbReference>
<dbReference type="Proteomes" id="UP000789595">
    <property type="component" value="Unassembled WGS sequence"/>
</dbReference>
<accession>A0A8J2SB10</accession>
<evidence type="ECO:0000313" key="2">
    <source>
        <dbReference type="EMBL" id="CAH0368458.1"/>
    </source>
</evidence>
<feature type="domain" description="25S rRNA (uridine-N(3))-methyltransferase BMT5-like" evidence="1">
    <location>
        <begin position="36"/>
        <end position="207"/>
    </location>
</feature>
<gene>
    <name evidence="2" type="ORF">PECAL_2P15240</name>
</gene>
<dbReference type="Gene3D" id="3.40.50.150">
    <property type="entry name" value="Vaccinia Virus protein VP39"/>
    <property type="match status" value="1"/>
</dbReference>
<dbReference type="EMBL" id="CAKKNE010000002">
    <property type="protein sequence ID" value="CAH0368458.1"/>
    <property type="molecule type" value="Genomic_DNA"/>
</dbReference>
<organism evidence="2 3">
    <name type="scientific">Pelagomonas calceolata</name>
    <dbReference type="NCBI Taxonomy" id="35677"/>
    <lineage>
        <taxon>Eukaryota</taxon>
        <taxon>Sar</taxon>
        <taxon>Stramenopiles</taxon>
        <taxon>Ochrophyta</taxon>
        <taxon>Pelagophyceae</taxon>
        <taxon>Pelagomonadales</taxon>
        <taxon>Pelagomonadaceae</taxon>
        <taxon>Pelagomonas</taxon>
    </lineage>
</organism>
<keyword evidence="3" id="KW-1185">Reference proteome</keyword>
<dbReference type="Pfam" id="PF10354">
    <property type="entry name" value="BMT5-like"/>
    <property type="match status" value="1"/>
</dbReference>
<dbReference type="InterPro" id="IPR019446">
    <property type="entry name" value="BMT5-like"/>
</dbReference>
<protein>
    <recommendedName>
        <fullName evidence="1">25S rRNA (uridine-N(3))-methyltransferase BMT5-like domain-containing protein</fullName>
    </recommendedName>
</protein>
<name>A0A8J2SB10_9STRA</name>
<dbReference type="AlphaFoldDB" id="A0A8J2SB10"/>
<sequence length="375" mass="39424">MLLKARICKRAYEAPLTAMSEAVDYVALLTAVPSVLVVGDESFEFSLGLAEAAAARGKSAGRWLCATAYEAAPVDAAAATRAAELGCLGAVVRQGVDATRLEGMHLCEPSIQVDWIPPPAFGAVVFNFPYVVVEGRRPRVDDNRELLVKFFASARRVLRPGGLVVVALARGQGGTPADATAGTRRDAYQNSWRILDAAARADLVLAAAGPPQFPGNYAPAGYRRRGADRRIADSYVKLSVAHVFRPEGSCMPRHAVEFAHDLSFWLPAAAAVDEAFAACPAMAPADGIDDAFAACAAAAAAAAGVGLLAATRTDAYACPTTGRHARTYRAVIASGRRACSKHRSSVVALEITRCAHEGLRFVPRSYANEGGGPDD</sequence>
<dbReference type="GO" id="GO:0070475">
    <property type="term" value="P:rRNA base methylation"/>
    <property type="evidence" value="ECO:0007669"/>
    <property type="project" value="InterPro"/>
</dbReference>
<evidence type="ECO:0000313" key="3">
    <source>
        <dbReference type="Proteomes" id="UP000789595"/>
    </source>
</evidence>
<dbReference type="InterPro" id="IPR029063">
    <property type="entry name" value="SAM-dependent_MTases_sf"/>
</dbReference>
<reference evidence="2" key="1">
    <citation type="submission" date="2021-11" db="EMBL/GenBank/DDBJ databases">
        <authorList>
            <consortium name="Genoscope - CEA"/>
            <person name="William W."/>
        </authorList>
    </citation>
    <scope>NUCLEOTIDE SEQUENCE</scope>
</reference>
<dbReference type="GO" id="GO:0070042">
    <property type="term" value="F:rRNA (uridine-N3-)-methyltransferase activity"/>
    <property type="evidence" value="ECO:0007669"/>
    <property type="project" value="InterPro"/>
</dbReference>
<proteinExistence type="predicted"/>
<comment type="caution">
    <text evidence="2">The sequence shown here is derived from an EMBL/GenBank/DDBJ whole genome shotgun (WGS) entry which is preliminary data.</text>
</comment>